<keyword evidence="3" id="KW-1185">Reference proteome</keyword>
<dbReference type="Proteomes" id="UP000323300">
    <property type="component" value="Unassembled WGS sequence"/>
</dbReference>
<protein>
    <recommendedName>
        <fullName evidence="1">DUF4031 domain-containing protein</fullName>
    </recommendedName>
</protein>
<organism evidence="2 3">
    <name type="scientific">Neomesorhizobium albiziae</name>
    <dbReference type="NCBI Taxonomy" id="335020"/>
    <lineage>
        <taxon>Bacteria</taxon>
        <taxon>Pseudomonadati</taxon>
        <taxon>Pseudomonadota</taxon>
        <taxon>Alphaproteobacteria</taxon>
        <taxon>Hyphomicrobiales</taxon>
        <taxon>Phyllobacteriaceae</taxon>
        <taxon>Neomesorhizobium</taxon>
    </lineage>
</organism>
<dbReference type="OrthoDB" id="9808993at2"/>
<name>A0A1I4DPY4_9HYPH</name>
<feature type="domain" description="DUF4031" evidence="1">
    <location>
        <begin position="3"/>
        <end position="81"/>
    </location>
</feature>
<accession>A0A1I4DPY4</accession>
<dbReference type="RefSeq" id="WP_149762660.1">
    <property type="nucleotide sequence ID" value="NZ_BSPE01000062.1"/>
</dbReference>
<dbReference type="EMBL" id="FOSL01000019">
    <property type="protein sequence ID" value="SFK95692.1"/>
    <property type="molecule type" value="Genomic_DNA"/>
</dbReference>
<evidence type="ECO:0000259" key="1">
    <source>
        <dbReference type="Pfam" id="PF13223"/>
    </source>
</evidence>
<evidence type="ECO:0000313" key="3">
    <source>
        <dbReference type="Proteomes" id="UP000323300"/>
    </source>
</evidence>
<dbReference type="AlphaFoldDB" id="A0A1I4DPY4"/>
<proteinExistence type="predicted"/>
<sequence length="104" mass="11861">MAVYVDDAIWNWVGKRWCHMLADDVEELHRFAAILGVHRLVYQGPPKTSAPHYDITAYERQRAIVLGAVPCTREQIVGVFRRVRVSNGKVHKPTGNAPRVLAKW</sequence>
<reference evidence="2 3" key="1">
    <citation type="submission" date="2016-10" db="EMBL/GenBank/DDBJ databases">
        <authorList>
            <person name="Varghese N."/>
            <person name="Submissions S."/>
        </authorList>
    </citation>
    <scope>NUCLEOTIDE SEQUENCE [LARGE SCALE GENOMIC DNA]</scope>
    <source>
        <strain evidence="2 3">DSM 21822</strain>
    </source>
</reference>
<gene>
    <name evidence="2" type="ORF">SAMN04488498_11919</name>
</gene>
<dbReference type="InterPro" id="IPR025109">
    <property type="entry name" value="DUF4031"/>
</dbReference>
<dbReference type="Pfam" id="PF13223">
    <property type="entry name" value="DUF4031"/>
    <property type="match status" value="1"/>
</dbReference>
<evidence type="ECO:0000313" key="2">
    <source>
        <dbReference type="EMBL" id="SFK95692.1"/>
    </source>
</evidence>